<dbReference type="PANTHER" id="PTHR13179">
    <property type="entry name" value="DEP DOMAIN CONTAINING PROTEIN 5"/>
    <property type="match status" value="1"/>
</dbReference>
<reference evidence="1" key="1">
    <citation type="submission" date="2020-11" db="EMBL/GenBank/DDBJ databases">
        <authorList>
            <person name="Tran Van P."/>
        </authorList>
    </citation>
    <scope>NUCLEOTIDE SEQUENCE</scope>
</reference>
<accession>A0A7R9AK86</accession>
<dbReference type="GO" id="GO:1904262">
    <property type="term" value="P:negative regulation of TORC1 signaling"/>
    <property type="evidence" value="ECO:0007669"/>
    <property type="project" value="TreeGrafter"/>
</dbReference>
<dbReference type="PANTHER" id="PTHR13179:SF8">
    <property type="entry name" value="GATOR COMPLEX PROTEIN DEPDC5"/>
    <property type="match status" value="1"/>
</dbReference>
<dbReference type="GO" id="GO:1990130">
    <property type="term" value="C:GATOR1 complex"/>
    <property type="evidence" value="ECO:0007669"/>
    <property type="project" value="TreeGrafter"/>
</dbReference>
<dbReference type="InterPro" id="IPR027244">
    <property type="entry name" value="IML1"/>
</dbReference>
<proteinExistence type="predicted"/>
<dbReference type="GO" id="GO:0005765">
    <property type="term" value="C:lysosomal membrane"/>
    <property type="evidence" value="ECO:0007669"/>
    <property type="project" value="TreeGrafter"/>
</dbReference>
<gene>
    <name evidence="1" type="ORF">TSIB3V08_LOCUS181</name>
</gene>
<dbReference type="EMBL" id="OC000044">
    <property type="protein sequence ID" value="CAD7255890.1"/>
    <property type="molecule type" value="Genomic_DNA"/>
</dbReference>
<dbReference type="GO" id="GO:0005096">
    <property type="term" value="F:GTPase activator activity"/>
    <property type="evidence" value="ECO:0007669"/>
    <property type="project" value="InterPro"/>
</dbReference>
<dbReference type="GO" id="GO:0034198">
    <property type="term" value="P:cellular response to amino acid starvation"/>
    <property type="evidence" value="ECO:0007669"/>
    <property type="project" value="TreeGrafter"/>
</dbReference>
<evidence type="ECO:0000313" key="1">
    <source>
        <dbReference type="EMBL" id="CAD7255890.1"/>
    </source>
</evidence>
<protein>
    <submittedName>
        <fullName evidence="1">Uncharacterized protein</fullName>
    </submittedName>
</protein>
<dbReference type="AlphaFoldDB" id="A0A7R9AK86"/>
<name>A0A7R9AK86_TIMSH</name>
<dbReference type="GO" id="GO:0010508">
    <property type="term" value="P:positive regulation of autophagy"/>
    <property type="evidence" value="ECO:0007669"/>
    <property type="project" value="TreeGrafter"/>
</dbReference>
<sequence>MKRCSERMCLETPLSPYLFIFLQGMLALSDPIQPRCKKRHSSMPAGTRTEYQTHLVRFVSDVEIMRFKLQLGVLRGFQLIFVPKPGSNKQVQTPGSAGNIPVSGISSLVMSRPRDIEPTEEYLLSIGRVFHKISLSGSEITVTRYRPRHPYPPFNIHYRYRFHAPHHGTYEMSWVSFTTEKLENFNWNYLDHYICTRGDTDFQLAEQYLNPQLCLEL</sequence>
<organism evidence="1">
    <name type="scientific">Timema shepardi</name>
    <name type="common">Walking stick</name>
    <dbReference type="NCBI Taxonomy" id="629360"/>
    <lineage>
        <taxon>Eukaryota</taxon>
        <taxon>Metazoa</taxon>
        <taxon>Ecdysozoa</taxon>
        <taxon>Arthropoda</taxon>
        <taxon>Hexapoda</taxon>
        <taxon>Insecta</taxon>
        <taxon>Pterygota</taxon>
        <taxon>Neoptera</taxon>
        <taxon>Polyneoptera</taxon>
        <taxon>Phasmatodea</taxon>
        <taxon>Timematodea</taxon>
        <taxon>Timematoidea</taxon>
        <taxon>Timematidae</taxon>
        <taxon>Timema</taxon>
    </lineage>
</organism>